<evidence type="ECO:0000313" key="2">
    <source>
        <dbReference type="Proteomes" id="UP000032360"/>
    </source>
</evidence>
<sequence length="79" mass="8522">MIRLSDLPIEIQGTSSDINVKKLIKPGHHKSDTTAEDKTLVFANAQWQLYAKTGSTTGAVVTGPVNCQILAKGRLYPLA</sequence>
<reference evidence="1 2" key="1">
    <citation type="submission" date="2015-01" db="EMBL/GenBank/DDBJ databases">
        <title>Draft genome of the acidophilic iron oxidizer Acidithrix ferrooxidans strain Py-F3.</title>
        <authorList>
            <person name="Poehlein A."/>
            <person name="Eisen S."/>
            <person name="Schloemann M."/>
            <person name="Johnson B.D."/>
            <person name="Daniel R."/>
            <person name="Muehling M."/>
        </authorList>
    </citation>
    <scope>NUCLEOTIDE SEQUENCE [LARGE SCALE GENOMIC DNA]</scope>
    <source>
        <strain evidence="1 2">Py-F3</strain>
    </source>
</reference>
<name>A0A0D8HKW0_9ACTN</name>
<dbReference type="STRING" id="1280514.AXFE_07550"/>
<organism evidence="1 2">
    <name type="scientific">Acidithrix ferrooxidans</name>
    <dbReference type="NCBI Taxonomy" id="1280514"/>
    <lineage>
        <taxon>Bacteria</taxon>
        <taxon>Bacillati</taxon>
        <taxon>Actinomycetota</taxon>
        <taxon>Acidimicrobiia</taxon>
        <taxon>Acidimicrobiales</taxon>
        <taxon>Acidimicrobiaceae</taxon>
        <taxon>Acidithrix</taxon>
    </lineage>
</organism>
<dbReference type="EMBL" id="JXYS01000018">
    <property type="protein sequence ID" value="KJF18367.1"/>
    <property type="molecule type" value="Genomic_DNA"/>
</dbReference>
<evidence type="ECO:0000313" key="1">
    <source>
        <dbReference type="EMBL" id="KJF18367.1"/>
    </source>
</evidence>
<dbReference type="AlphaFoldDB" id="A0A0D8HKW0"/>
<protein>
    <submittedName>
        <fullName evidence="1">Uncharacterized protein</fullName>
    </submittedName>
</protein>
<proteinExistence type="predicted"/>
<accession>A0A0D8HKW0</accession>
<keyword evidence="2" id="KW-1185">Reference proteome</keyword>
<comment type="caution">
    <text evidence="1">The sequence shown here is derived from an EMBL/GenBank/DDBJ whole genome shotgun (WGS) entry which is preliminary data.</text>
</comment>
<dbReference type="Proteomes" id="UP000032360">
    <property type="component" value="Unassembled WGS sequence"/>
</dbReference>
<gene>
    <name evidence="1" type="ORF">AXFE_07550</name>
</gene>